<feature type="region of interest" description="Disordered" evidence="6">
    <location>
        <begin position="92"/>
        <end position="122"/>
    </location>
</feature>
<evidence type="ECO:0000313" key="9">
    <source>
        <dbReference type="Proteomes" id="UP000019118"/>
    </source>
</evidence>
<evidence type="ECO:0000256" key="6">
    <source>
        <dbReference type="SAM" id="MobiDB-lite"/>
    </source>
</evidence>
<reference evidence="8" key="2">
    <citation type="submission" date="2024-08" db="UniProtKB">
        <authorList>
            <consortium name="EnsemblMetazoa"/>
        </authorList>
    </citation>
    <scope>IDENTIFICATION</scope>
</reference>
<dbReference type="EnsemblMetazoa" id="XM_019914159.1">
    <property type="protein sequence ID" value="XP_019769718.1"/>
    <property type="gene ID" value="LOC109544118"/>
</dbReference>
<feature type="domain" description="Cytoskeleton-associated protein 2 C-terminal" evidence="7">
    <location>
        <begin position="321"/>
        <end position="394"/>
    </location>
</feature>
<keyword evidence="4" id="KW-0597">Phosphoprotein</keyword>
<reference evidence="9" key="1">
    <citation type="journal article" date="2013" name="Genome Biol.">
        <title>Draft genome of the mountain pine beetle, Dendroctonus ponderosae Hopkins, a major forest pest.</title>
        <authorList>
            <person name="Keeling C.I."/>
            <person name="Yuen M.M."/>
            <person name="Liao N.Y."/>
            <person name="Docking T.R."/>
            <person name="Chan S.K."/>
            <person name="Taylor G.A."/>
            <person name="Palmquist D.L."/>
            <person name="Jackman S.D."/>
            <person name="Nguyen A."/>
            <person name="Li M."/>
            <person name="Henderson H."/>
            <person name="Janes J.K."/>
            <person name="Zhao Y."/>
            <person name="Pandoh P."/>
            <person name="Moore R."/>
            <person name="Sperling F.A."/>
            <person name="Huber D.P."/>
            <person name="Birol I."/>
            <person name="Jones S.J."/>
            <person name="Bohlmann J."/>
        </authorList>
    </citation>
    <scope>NUCLEOTIDE SEQUENCE</scope>
</reference>
<keyword evidence="5" id="KW-0206">Cytoskeleton</keyword>
<feature type="compositionally biased region" description="Basic and acidic residues" evidence="6">
    <location>
        <begin position="1"/>
        <end position="15"/>
    </location>
</feature>
<organism evidence="8 9">
    <name type="scientific">Dendroctonus ponderosae</name>
    <name type="common">Mountain pine beetle</name>
    <dbReference type="NCBI Taxonomy" id="77166"/>
    <lineage>
        <taxon>Eukaryota</taxon>
        <taxon>Metazoa</taxon>
        <taxon>Ecdysozoa</taxon>
        <taxon>Arthropoda</taxon>
        <taxon>Hexapoda</taxon>
        <taxon>Insecta</taxon>
        <taxon>Pterygota</taxon>
        <taxon>Neoptera</taxon>
        <taxon>Endopterygota</taxon>
        <taxon>Coleoptera</taxon>
        <taxon>Polyphaga</taxon>
        <taxon>Cucujiformia</taxon>
        <taxon>Curculionidae</taxon>
        <taxon>Scolytinae</taxon>
        <taxon>Dendroctonus</taxon>
    </lineage>
</organism>
<feature type="region of interest" description="Disordered" evidence="6">
    <location>
        <begin position="1"/>
        <end position="20"/>
    </location>
</feature>
<dbReference type="Pfam" id="PF15297">
    <property type="entry name" value="CKAP2_C"/>
    <property type="match status" value="1"/>
</dbReference>
<evidence type="ECO:0000256" key="4">
    <source>
        <dbReference type="ARBA" id="ARBA00022553"/>
    </source>
</evidence>
<name>A0AAR5Q913_DENPD</name>
<comment type="similarity">
    <text evidence="2">Belongs to the CKAP2 family.</text>
</comment>
<protein>
    <recommendedName>
        <fullName evidence="7">Cytoskeleton-associated protein 2 C-terminal domain-containing protein</fullName>
    </recommendedName>
</protein>
<evidence type="ECO:0000256" key="1">
    <source>
        <dbReference type="ARBA" id="ARBA00004245"/>
    </source>
</evidence>
<evidence type="ECO:0000256" key="3">
    <source>
        <dbReference type="ARBA" id="ARBA00022490"/>
    </source>
</evidence>
<evidence type="ECO:0000256" key="5">
    <source>
        <dbReference type="ARBA" id="ARBA00023212"/>
    </source>
</evidence>
<keyword evidence="9" id="KW-1185">Reference proteome</keyword>
<proteinExistence type="inferred from homology"/>
<comment type="subcellular location">
    <subcellularLocation>
        <location evidence="1">Cytoplasm</location>
        <location evidence="1">Cytoskeleton</location>
    </subcellularLocation>
</comment>
<evidence type="ECO:0000256" key="2">
    <source>
        <dbReference type="ARBA" id="ARBA00009468"/>
    </source>
</evidence>
<accession>A0AAR5Q913</accession>
<evidence type="ECO:0000259" key="7">
    <source>
        <dbReference type="Pfam" id="PF15297"/>
    </source>
</evidence>
<keyword evidence="3" id="KW-0963">Cytoplasm</keyword>
<dbReference type="InterPro" id="IPR029197">
    <property type="entry name" value="CKAP2_C"/>
</dbReference>
<evidence type="ECO:0000313" key="8">
    <source>
        <dbReference type="EnsemblMetazoa" id="XP_019769718.1"/>
    </source>
</evidence>
<dbReference type="Proteomes" id="UP000019118">
    <property type="component" value="Unassembled WGS sequence"/>
</dbReference>
<dbReference type="GO" id="GO:0005856">
    <property type="term" value="C:cytoskeleton"/>
    <property type="evidence" value="ECO:0007669"/>
    <property type="project" value="UniProtKB-SubCell"/>
</dbReference>
<dbReference type="AlphaFoldDB" id="A0AAR5Q913"/>
<sequence>MDVKTPSNKIKETKPLKKKAPAPVIRQTITSYKRMMKANPLLELEMKGINVNEYFNQLAAGNRTNPPPTASIPVKQERFEKPQLRLPMASTTGLSKQVTSAKSKPSTINSQTHQAARSVTHSSKVLLNSKPLPKSSMKPKTCTYQLTGNSSIQPHSEIQNKATQTKENCLPSKVPAIVEPIEEVPPSVSPTDRRRSNSFTFNTPQTYKRRSVAFLTPQSVRKQSFFRASTPAPVDMKKLQDRLNIWLKTRAKPPVLFKNMRLFGIDEERKLSSSFKNPIIEENKENAEVNESKSNSYENLGIQRNANIDDAQDLNQGDLSKYAKEAMGELLTLIEEEYPRNQCLAWLELIKKKYDKADNEPEYWECRAAIEQSAGNIQNAVQFYEAAIINGAEVNSINKSLDQLLKKFSLLNISQTELEPKERVSSDRGRIVKEARNIFKSTIINFAVGVRNSKKNNSAGNTEATLFITPVKRSTRISRGGYANTPGLRLCDSLKDLDLNSEEFQFKKNDALV</sequence>
<feature type="compositionally biased region" description="Polar residues" evidence="6">
    <location>
        <begin position="92"/>
        <end position="121"/>
    </location>
</feature>